<dbReference type="OrthoDB" id="1034290at2"/>
<keyword evidence="2" id="KW-1185">Reference proteome</keyword>
<evidence type="ECO:0000313" key="2">
    <source>
        <dbReference type="Proteomes" id="UP000464657"/>
    </source>
</evidence>
<dbReference type="RefSeq" id="WP_160128509.1">
    <property type="nucleotide sequence ID" value="NZ_CP019288.1"/>
</dbReference>
<dbReference type="AlphaFoldDB" id="A0A7L4ZIN7"/>
<protein>
    <submittedName>
        <fullName evidence="1">Uncharacterized protein</fullName>
    </submittedName>
</protein>
<organism evidence="1 2">
    <name type="scientific">Kordia antarctica</name>
    <dbReference type="NCBI Taxonomy" id="1218801"/>
    <lineage>
        <taxon>Bacteria</taxon>
        <taxon>Pseudomonadati</taxon>
        <taxon>Bacteroidota</taxon>
        <taxon>Flavobacteriia</taxon>
        <taxon>Flavobacteriales</taxon>
        <taxon>Flavobacteriaceae</taxon>
        <taxon>Kordia</taxon>
    </lineage>
</organism>
<sequence>MNINRIQKAMKELDVSGYKIQQVSNGLLSQVSADKIKNGVIDNPREKSLRILTDILCTEFNVAREWLTEGTGEMLLEVDESKDIYLEKFGVRFELIELVDHFVKNKEAYYENSEYLKLFINDLAEQKIRKRLIEFGIIKEQTTKDENP</sequence>
<gene>
    <name evidence="1" type="ORF">IMCC3317_11320</name>
</gene>
<name>A0A7L4ZIN7_9FLAO</name>
<evidence type="ECO:0000313" key="1">
    <source>
        <dbReference type="EMBL" id="QHI35784.1"/>
    </source>
</evidence>
<dbReference type="EMBL" id="CP019288">
    <property type="protein sequence ID" value="QHI35784.1"/>
    <property type="molecule type" value="Genomic_DNA"/>
</dbReference>
<reference evidence="1 2" key="1">
    <citation type="journal article" date="2013" name="Int. J. Syst. Evol. Microbiol.">
        <title>Kordia antarctica sp. nov., isolated from Antarctic seawater.</title>
        <authorList>
            <person name="Baek K."/>
            <person name="Choi A."/>
            <person name="Kang I."/>
            <person name="Lee K."/>
            <person name="Cho J.C."/>
        </authorList>
    </citation>
    <scope>NUCLEOTIDE SEQUENCE [LARGE SCALE GENOMIC DNA]</scope>
    <source>
        <strain evidence="1 2">IMCC3317</strain>
    </source>
</reference>
<dbReference type="KEGG" id="kan:IMCC3317_11320"/>
<proteinExistence type="predicted"/>
<accession>A0A7L4ZIN7</accession>
<dbReference type="Proteomes" id="UP000464657">
    <property type="component" value="Chromosome"/>
</dbReference>